<dbReference type="Proteomes" id="UP000273083">
    <property type="component" value="Unassembled WGS sequence"/>
</dbReference>
<name>A0A3N1XN53_9FIRM</name>
<evidence type="ECO:0000313" key="3">
    <source>
        <dbReference type="Proteomes" id="UP000273083"/>
    </source>
</evidence>
<gene>
    <name evidence="2" type="ORF">EDD66_10552</name>
</gene>
<keyword evidence="3" id="KW-1185">Reference proteome</keyword>
<dbReference type="AlphaFoldDB" id="A0A3N1XN53"/>
<proteinExistence type="predicted"/>
<evidence type="ECO:0000259" key="1">
    <source>
        <dbReference type="Pfam" id="PF14192"/>
    </source>
</evidence>
<dbReference type="EMBL" id="RJVG01000005">
    <property type="protein sequence ID" value="ROR28114.1"/>
    <property type="molecule type" value="Genomic_DNA"/>
</dbReference>
<protein>
    <submittedName>
        <fullName evidence="2">Uncharacterized protein DUF4314</fullName>
    </submittedName>
</protein>
<organism evidence="2 3">
    <name type="scientific">Mobilisporobacter senegalensis</name>
    <dbReference type="NCBI Taxonomy" id="1329262"/>
    <lineage>
        <taxon>Bacteria</taxon>
        <taxon>Bacillati</taxon>
        <taxon>Bacillota</taxon>
        <taxon>Clostridia</taxon>
        <taxon>Lachnospirales</taxon>
        <taxon>Lachnospiraceae</taxon>
        <taxon>Mobilisporobacter</taxon>
    </lineage>
</organism>
<dbReference type="OrthoDB" id="9813511at2"/>
<feature type="domain" description="DUF4314" evidence="1">
    <location>
        <begin position="5"/>
        <end position="73"/>
    </location>
</feature>
<dbReference type="Pfam" id="PF14192">
    <property type="entry name" value="DUF4314"/>
    <property type="match status" value="1"/>
</dbReference>
<dbReference type="InterPro" id="IPR025463">
    <property type="entry name" value="DUF4314"/>
</dbReference>
<sequence length="75" mass="8351">MIRIHPEMLKTLKNYYTPGTRVILVQINDPYTKLQPGDKGTVLGVDDIGTIHVNWDCGSSLGVVYGEDSCKKIED</sequence>
<comment type="caution">
    <text evidence="2">The sequence shown here is derived from an EMBL/GenBank/DDBJ whole genome shotgun (WGS) entry which is preliminary data.</text>
</comment>
<accession>A0A3N1XN53</accession>
<reference evidence="2 3" key="1">
    <citation type="submission" date="2018-11" db="EMBL/GenBank/DDBJ databases">
        <title>Genomic Encyclopedia of Type Strains, Phase IV (KMG-IV): sequencing the most valuable type-strain genomes for metagenomic binning, comparative biology and taxonomic classification.</title>
        <authorList>
            <person name="Goeker M."/>
        </authorList>
    </citation>
    <scope>NUCLEOTIDE SEQUENCE [LARGE SCALE GENOMIC DNA]</scope>
    <source>
        <strain evidence="2 3">DSM 26537</strain>
    </source>
</reference>
<evidence type="ECO:0000313" key="2">
    <source>
        <dbReference type="EMBL" id="ROR28114.1"/>
    </source>
</evidence>